<comment type="caution">
    <text evidence="1">The sequence shown here is derived from an EMBL/GenBank/DDBJ whole genome shotgun (WGS) entry which is preliminary data.</text>
</comment>
<name>A0A495JVD7_9ACTN</name>
<dbReference type="Proteomes" id="UP000277671">
    <property type="component" value="Unassembled WGS sequence"/>
</dbReference>
<accession>A0A495JVD7</accession>
<protein>
    <recommendedName>
        <fullName evidence="3">Transcriptional regulator</fullName>
    </recommendedName>
</protein>
<keyword evidence="2" id="KW-1185">Reference proteome</keyword>
<gene>
    <name evidence="1" type="ORF">BDK92_6722</name>
</gene>
<reference evidence="1 2" key="1">
    <citation type="submission" date="2018-10" db="EMBL/GenBank/DDBJ databases">
        <title>Sequencing the genomes of 1000 actinobacteria strains.</title>
        <authorList>
            <person name="Klenk H.-P."/>
        </authorList>
    </citation>
    <scope>NUCLEOTIDE SEQUENCE [LARGE SCALE GENOMIC DNA]</scope>
    <source>
        <strain evidence="1 2">DSM 45175</strain>
    </source>
</reference>
<evidence type="ECO:0000313" key="1">
    <source>
        <dbReference type="EMBL" id="RKR92284.1"/>
    </source>
</evidence>
<organism evidence="1 2">
    <name type="scientific">Micromonospora pisi</name>
    <dbReference type="NCBI Taxonomy" id="589240"/>
    <lineage>
        <taxon>Bacteria</taxon>
        <taxon>Bacillati</taxon>
        <taxon>Actinomycetota</taxon>
        <taxon>Actinomycetes</taxon>
        <taxon>Micromonosporales</taxon>
        <taxon>Micromonosporaceae</taxon>
        <taxon>Micromonospora</taxon>
    </lineage>
</organism>
<evidence type="ECO:0000313" key="2">
    <source>
        <dbReference type="Proteomes" id="UP000277671"/>
    </source>
</evidence>
<dbReference type="EMBL" id="RBKT01000001">
    <property type="protein sequence ID" value="RKR92284.1"/>
    <property type="molecule type" value="Genomic_DNA"/>
</dbReference>
<dbReference type="AlphaFoldDB" id="A0A495JVD7"/>
<sequence>MSQADLGGLLFAHKDLIRKVEAAERNPSEALVKHCDEVLGAAGRLRWMWPLLERERLLRQARDPAGQTRAFVFHPGATDRPVLDWLLAPPRDTRQPDWNTEFDSPARERLQQLRRVGQVHGAGDAYPEVVAWLGHDLDALISHSPRTAIGFLELAGYEAVDLGADGVAQSHYLRALEIVTEGGDRLYGGYLIAVSLAHLALHRGDADQAARLATAALHGTDQQSSYAVRAAFRAVLARAHARRGDKAACAAALLQVEADLSRRDFADEPSWISYFGEADLADEKAHCLFDLGLHKLAQREGARAIELMDPRRVRRLALDTALHAASLARSRAVEHACEVGYRAVDHAAQVASFRSAHRIALMLAELQPYADLPMVRHLHEYVHSRLPAVVTLRQAARSP</sequence>
<proteinExistence type="predicted"/>
<evidence type="ECO:0008006" key="3">
    <source>
        <dbReference type="Google" id="ProtNLM"/>
    </source>
</evidence>